<dbReference type="PROSITE" id="PS50164">
    <property type="entry name" value="GIY_YIG"/>
    <property type="match status" value="1"/>
</dbReference>
<evidence type="ECO:0000313" key="4">
    <source>
        <dbReference type="Proteomes" id="UP000070355"/>
    </source>
</evidence>
<sequence length="103" mass="12304">MVFMSSFIYVVECCDKTWYTGYTTDIVRRIKTHNAKKGAKYTRARVPVKLIYFEEFETKSEATSAESLFKKRTRSSKEEYILLNLNTEKRQKIKEFNIKIKEK</sequence>
<dbReference type="SUPFAM" id="SSF82771">
    <property type="entry name" value="GIY-YIG endonuclease"/>
    <property type="match status" value="1"/>
</dbReference>
<evidence type="ECO:0000313" key="3">
    <source>
        <dbReference type="EMBL" id="KXB62131.1"/>
    </source>
</evidence>
<dbReference type="InterPro" id="IPR050190">
    <property type="entry name" value="UPF0213_domain"/>
</dbReference>
<dbReference type="Pfam" id="PF01541">
    <property type="entry name" value="GIY-YIG"/>
    <property type="match status" value="1"/>
</dbReference>
<dbReference type="AlphaFoldDB" id="A0A134A334"/>
<comment type="caution">
    <text evidence="3">The sequence shown here is derived from an EMBL/GenBank/DDBJ whole genome shotgun (WGS) entry which is preliminary data.</text>
</comment>
<dbReference type="OrthoDB" id="9807770at2"/>
<protein>
    <submittedName>
        <fullName evidence="3">GIY-YIG catalytic domain protein</fullName>
    </submittedName>
</protein>
<organism evidence="3 4">
    <name type="scientific">Gemella haemolysans</name>
    <dbReference type="NCBI Taxonomy" id="1379"/>
    <lineage>
        <taxon>Bacteria</taxon>
        <taxon>Bacillati</taxon>
        <taxon>Bacillota</taxon>
        <taxon>Bacilli</taxon>
        <taxon>Bacillales</taxon>
        <taxon>Gemellaceae</taxon>
        <taxon>Gemella</taxon>
    </lineage>
</organism>
<proteinExistence type="inferred from homology"/>
<name>A0A134A334_9BACL</name>
<accession>A0A134A334</accession>
<dbReference type="CDD" id="cd10456">
    <property type="entry name" value="GIY-YIG_UPF0213"/>
    <property type="match status" value="1"/>
</dbReference>
<feature type="domain" description="GIY-YIG" evidence="2">
    <location>
        <begin position="4"/>
        <end position="82"/>
    </location>
</feature>
<dbReference type="Proteomes" id="UP000070355">
    <property type="component" value="Unassembled WGS sequence"/>
</dbReference>
<dbReference type="InterPro" id="IPR000305">
    <property type="entry name" value="GIY-YIG_endonuc"/>
</dbReference>
<reference evidence="4" key="1">
    <citation type="submission" date="2016-01" db="EMBL/GenBank/DDBJ databases">
        <authorList>
            <person name="Mitreva M."/>
            <person name="Pepin K.H."/>
            <person name="Mihindukulasuriya K.A."/>
            <person name="Fulton R."/>
            <person name="Fronick C."/>
            <person name="O'Laughlin M."/>
            <person name="Miner T."/>
            <person name="Herter B."/>
            <person name="Rosa B.A."/>
            <person name="Cordes M."/>
            <person name="Tomlinson C."/>
            <person name="Wollam A."/>
            <person name="Palsikar V.B."/>
            <person name="Mardis E.R."/>
            <person name="Wilson R.K."/>
        </authorList>
    </citation>
    <scope>NUCLEOTIDE SEQUENCE [LARGE SCALE GENOMIC DNA]</scope>
    <source>
        <strain evidence="4">DNF01167</strain>
    </source>
</reference>
<dbReference type="InterPro" id="IPR035901">
    <property type="entry name" value="GIY-YIG_endonuc_sf"/>
</dbReference>
<dbReference type="EMBL" id="LSDC01000027">
    <property type="protein sequence ID" value="KXB62131.1"/>
    <property type="molecule type" value="Genomic_DNA"/>
</dbReference>
<comment type="similarity">
    <text evidence="1">Belongs to the UPF0213 family.</text>
</comment>
<evidence type="ECO:0000256" key="1">
    <source>
        <dbReference type="ARBA" id="ARBA00007435"/>
    </source>
</evidence>
<dbReference type="STRING" id="1379.HMPREF3186_00489"/>
<dbReference type="PANTHER" id="PTHR34477">
    <property type="entry name" value="UPF0213 PROTEIN YHBQ"/>
    <property type="match status" value="1"/>
</dbReference>
<dbReference type="RefSeq" id="WP_060913767.1">
    <property type="nucleotide sequence ID" value="NZ_KQ959933.1"/>
</dbReference>
<dbReference type="Gene3D" id="3.40.1440.10">
    <property type="entry name" value="GIY-YIG endonuclease"/>
    <property type="match status" value="1"/>
</dbReference>
<evidence type="ECO:0000259" key="2">
    <source>
        <dbReference type="PROSITE" id="PS50164"/>
    </source>
</evidence>
<gene>
    <name evidence="3" type="ORF">HMPREF3186_00489</name>
</gene>
<dbReference type="PATRIC" id="fig|1379.3.peg.485"/>
<dbReference type="PANTHER" id="PTHR34477:SF1">
    <property type="entry name" value="UPF0213 PROTEIN YHBQ"/>
    <property type="match status" value="1"/>
</dbReference>